<organism evidence="1 2">
    <name type="scientific">Aphis glycines</name>
    <name type="common">Soybean aphid</name>
    <dbReference type="NCBI Taxonomy" id="307491"/>
    <lineage>
        <taxon>Eukaryota</taxon>
        <taxon>Metazoa</taxon>
        <taxon>Ecdysozoa</taxon>
        <taxon>Arthropoda</taxon>
        <taxon>Hexapoda</taxon>
        <taxon>Insecta</taxon>
        <taxon>Pterygota</taxon>
        <taxon>Neoptera</taxon>
        <taxon>Paraneoptera</taxon>
        <taxon>Hemiptera</taxon>
        <taxon>Sternorrhyncha</taxon>
        <taxon>Aphidomorpha</taxon>
        <taxon>Aphidoidea</taxon>
        <taxon>Aphididae</taxon>
        <taxon>Aphidini</taxon>
        <taxon>Aphis</taxon>
        <taxon>Aphis</taxon>
    </lineage>
</organism>
<dbReference type="AlphaFoldDB" id="A0A6G0TLK8"/>
<evidence type="ECO:0000313" key="1">
    <source>
        <dbReference type="EMBL" id="KAE9533971.1"/>
    </source>
</evidence>
<gene>
    <name evidence="1" type="ORF">AGLY_008707</name>
</gene>
<dbReference type="EMBL" id="VYZN01000030">
    <property type="protein sequence ID" value="KAE9533971.1"/>
    <property type="molecule type" value="Genomic_DNA"/>
</dbReference>
<name>A0A6G0TLK8_APHGL</name>
<proteinExistence type="predicted"/>
<evidence type="ECO:0000313" key="2">
    <source>
        <dbReference type="Proteomes" id="UP000475862"/>
    </source>
</evidence>
<sequence length="187" mass="22335">MARSCIKTLKINWIIEITYRLFETIRAEVLLRYYGCVRKEMFEFIQNCENLQFKFRQKFVKIMNICKLFCRNFKNKYAMKNDSEVSEKMQESNVSIEYLTYHNSIIFIITKTIVYRHTVTTNMAYKQIMSSEYKYKQDKTNFIITNLLQKAKAYDMDKIALKPGTLGVVPILFKIMTKEISSIKQDE</sequence>
<comment type="caution">
    <text evidence="1">The sequence shown here is derived from an EMBL/GenBank/DDBJ whole genome shotgun (WGS) entry which is preliminary data.</text>
</comment>
<accession>A0A6G0TLK8</accession>
<protein>
    <submittedName>
        <fullName evidence="1">Uncharacterized protein</fullName>
    </submittedName>
</protein>
<keyword evidence="2" id="KW-1185">Reference proteome</keyword>
<reference evidence="1 2" key="1">
    <citation type="submission" date="2019-08" db="EMBL/GenBank/DDBJ databases">
        <title>The genome of the soybean aphid Biotype 1, its phylome, world population structure and adaptation to the North American continent.</title>
        <authorList>
            <person name="Giordano R."/>
            <person name="Donthu R.K."/>
            <person name="Hernandez A.G."/>
            <person name="Wright C.L."/>
            <person name="Zimin A.V."/>
        </authorList>
    </citation>
    <scope>NUCLEOTIDE SEQUENCE [LARGE SCALE GENOMIC DNA]</scope>
    <source>
        <tissue evidence="1">Whole aphids</tissue>
    </source>
</reference>
<dbReference type="Proteomes" id="UP000475862">
    <property type="component" value="Unassembled WGS sequence"/>
</dbReference>